<proteinExistence type="predicted"/>
<keyword evidence="4" id="KW-0862">Zinc</keyword>
<dbReference type="SUPFAM" id="SSF51556">
    <property type="entry name" value="Metallo-dependent hydrolases"/>
    <property type="match status" value="1"/>
</dbReference>
<evidence type="ECO:0000256" key="3">
    <source>
        <dbReference type="ARBA" id="ARBA00022801"/>
    </source>
</evidence>
<protein>
    <submittedName>
        <fullName evidence="6">Metallo-dependent hydrolase</fullName>
    </submittedName>
</protein>
<dbReference type="InterPro" id="IPR032466">
    <property type="entry name" value="Metal_Hydrolase"/>
</dbReference>
<dbReference type="Proteomes" id="UP000799324">
    <property type="component" value="Unassembled WGS sequence"/>
</dbReference>
<name>A0A6A6TS27_9PLEO</name>
<evidence type="ECO:0000256" key="4">
    <source>
        <dbReference type="ARBA" id="ARBA00022833"/>
    </source>
</evidence>
<evidence type="ECO:0000313" key="6">
    <source>
        <dbReference type="EMBL" id="KAF2662600.1"/>
    </source>
</evidence>
<organism evidence="6 7">
    <name type="scientific">Lophiostoma macrostomum CBS 122681</name>
    <dbReference type="NCBI Taxonomy" id="1314788"/>
    <lineage>
        <taxon>Eukaryota</taxon>
        <taxon>Fungi</taxon>
        <taxon>Dikarya</taxon>
        <taxon>Ascomycota</taxon>
        <taxon>Pezizomycotina</taxon>
        <taxon>Dothideomycetes</taxon>
        <taxon>Pleosporomycetidae</taxon>
        <taxon>Pleosporales</taxon>
        <taxon>Lophiostomataceae</taxon>
        <taxon>Lophiostoma</taxon>
    </lineage>
</organism>
<dbReference type="GO" id="GO:0005829">
    <property type="term" value="C:cytosol"/>
    <property type="evidence" value="ECO:0007669"/>
    <property type="project" value="TreeGrafter"/>
</dbReference>
<accession>A0A6A6TS27</accession>
<dbReference type="EMBL" id="MU004289">
    <property type="protein sequence ID" value="KAF2662600.1"/>
    <property type="molecule type" value="Genomic_DNA"/>
</dbReference>
<dbReference type="Pfam" id="PF01979">
    <property type="entry name" value="Amidohydro_1"/>
    <property type="match status" value="1"/>
</dbReference>
<dbReference type="PANTHER" id="PTHR11271">
    <property type="entry name" value="GUANINE DEAMINASE"/>
    <property type="match status" value="1"/>
</dbReference>
<keyword evidence="2" id="KW-0479">Metal-binding</keyword>
<dbReference type="PANTHER" id="PTHR11271:SF37">
    <property type="entry name" value="FAMILY PROTEIN, PUTATIVE (AFU_ORTHOLOGUE AFUA_4G00460)-RELATED"/>
    <property type="match status" value="1"/>
</dbReference>
<reference evidence="6" key="1">
    <citation type="journal article" date="2020" name="Stud. Mycol.">
        <title>101 Dothideomycetes genomes: a test case for predicting lifestyles and emergence of pathogens.</title>
        <authorList>
            <person name="Haridas S."/>
            <person name="Albert R."/>
            <person name="Binder M."/>
            <person name="Bloem J."/>
            <person name="Labutti K."/>
            <person name="Salamov A."/>
            <person name="Andreopoulos B."/>
            <person name="Baker S."/>
            <person name="Barry K."/>
            <person name="Bills G."/>
            <person name="Bluhm B."/>
            <person name="Cannon C."/>
            <person name="Castanera R."/>
            <person name="Culley D."/>
            <person name="Daum C."/>
            <person name="Ezra D."/>
            <person name="Gonzalez J."/>
            <person name="Henrissat B."/>
            <person name="Kuo A."/>
            <person name="Liang C."/>
            <person name="Lipzen A."/>
            <person name="Lutzoni F."/>
            <person name="Magnuson J."/>
            <person name="Mondo S."/>
            <person name="Nolan M."/>
            <person name="Ohm R."/>
            <person name="Pangilinan J."/>
            <person name="Park H.-J."/>
            <person name="Ramirez L."/>
            <person name="Alfaro M."/>
            <person name="Sun H."/>
            <person name="Tritt A."/>
            <person name="Yoshinaga Y."/>
            <person name="Zwiers L.-H."/>
            <person name="Turgeon B."/>
            <person name="Goodwin S."/>
            <person name="Spatafora J."/>
            <person name="Crous P."/>
            <person name="Grigoriev I."/>
        </authorList>
    </citation>
    <scope>NUCLEOTIDE SEQUENCE</scope>
    <source>
        <strain evidence="6">CBS 122681</strain>
    </source>
</reference>
<gene>
    <name evidence="6" type="ORF">K491DRAFT_700354</name>
</gene>
<feature type="domain" description="Amidohydrolase-related" evidence="5">
    <location>
        <begin position="56"/>
        <end position="436"/>
    </location>
</feature>
<evidence type="ECO:0000256" key="2">
    <source>
        <dbReference type="ARBA" id="ARBA00022723"/>
    </source>
</evidence>
<dbReference type="GO" id="GO:0019239">
    <property type="term" value="F:deaminase activity"/>
    <property type="evidence" value="ECO:0007669"/>
    <property type="project" value="TreeGrafter"/>
</dbReference>
<evidence type="ECO:0000259" key="5">
    <source>
        <dbReference type="Pfam" id="PF01979"/>
    </source>
</evidence>
<keyword evidence="7" id="KW-1185">Reference proteome</keyword>
<dbReference type="OrthoDB" id="194468at2759"/>
<dbReference type="InterPro" id="IPR011059">
    <property type="entry name" value="Metal-dep_hydrolase_composite"/>
</dbReference>
<dbReference type="GO" id="GO:0046872">
    <property type="term" value="F:metal ion binding"/>
    <property type="evidence" value="ECO:0007669"/>
    <property type="project" value="UniProtKB-KW"/>
</dbReference>
<evidence type="ECO:0000256" key="1">
    <source>
        <dbReference type="ARBA" id="ARBA00001947"/>
    </source>
</evidence>
<dbReference type="AlphaFoldDB" id="A0A6A6TS27"/>
<dbReference type="InterPro" id="IPR006680">
    <property type="entry name" value="Amidohydro-rel"/>
</dbReference>
<evidence type="ECO:0000313" key="7">
    <source>
        <dbReference type="Proteomes" id="UP000799324"/>
    </source>
</evidence>
<dbReference type="SUPFAM" id="SSF51338">
    <property type="entry name" value="Composite domain of metallo-dependent hydrolases"/>
    <property type="match status" value="1"/>
</dbReference>
<dbReference type="Gene3D" id="2.30.40.10">
    <property type="entry name" value="Urease, subunit C, domain 1"/>
    <property type="match status" value="1"/>
</dbReference>
<keyword evidence="3 6" id="KW-0378">Hydrolase</keyword>
<comment type="cofactor">
    <cofactor evidence="1">
        <name>Zn(2+)</name>
        <dbReference type="ChEBI" id="CHEBI:29105"/>
    </cofactor>
</comment>
<sequence length="508" mass="55014">MSSILLKNGLVLLHDDNDHVVPTLTSILIEDDKIVKIAKDLAPGASTEVVDCTDKIISPGFIDTHHHGWQTQLKGRHANELLMDYMISGNAQSCQYTAVDTFYGQIAGMLEALTVGTTTLVDHAHVTMSPDHAKLAIAATATSGIRAVYCYTPIMRVKDFNPLSYYDNPLEDWVMQTFSELASQGPFGNGRVSLGFAWDFWFLPPEAIKDVFAKVKEADVKIWTTHHVPRPQFGGGWPGGLLQILKAQGLLDERALISHATGSSKADMDLIREAGAHVSSTPSTEMQMTHGRVVCFDAGFLDGGPTGNEAGIQDNASLGVDCHSNNSASIVAEARLGLQTARLMYNEHYIKQGKSTHGLPKSLSVEAAFNLATIKGAEAVRMESEIGRIAEGYKADLVIFDALSPSMLAAAQHDAVAAIVLHSSPADIETVIVDGIVRTDHGQLSVLEVDEAAREAIGKETLDWSDVASEVLRSRERMQKKMEQIDLRAGKSALLKSFGIDEAIFLDP</sequence>
<dbReference type="InterPro" id="IPR051607">
    <property type="entry name" value="Metallo-dep_hydrolases"/>
</dbReference>
<dbReference type="Gene3D" id="3.20.20.140">
    <property type="entry name" value="Metal-dependent hydrolases"/>
    <property type="match status" value="1"/>
</dbReference>